<dbReference type="EMBL" id="ADNT01000088">
    <property type="protein sequence ID" value="EFG49322.1"/>
    <property type="molecule type" value="Genomic_DNA"/>
</dbReference>
<name>A0ABN0A7T6_AERVM</name>
<sequence length="49" mass="5843">MGFVRHLMMYKDTIKNCTWFVLTLMKTGKEINKDKSTNKSKSIKKYLNK</sequence>
<protein>
    <submittedName>
        <fullName evidence="1">Uncharacterized protein</fullName>
    </submittedName>
</protein>
<accession>A0ABN0A7T6</accession>
<comment type="caution">
    <text evidence="1">The sequence shown here is derived from an EMBL/GenBank/DDBJ whole genome shotgun (WGS) entry which is preliminary data.</text>
</comment>
<evidence type="ECO:0000313" key="1">
    <source>
        <dbReference type="EMBL" id="EFG49322.1"/>
    </source>
</evidence>
<reference evidence="1 2" key="1">
    <citation type="submission" date="2010-04" db="EMBL/GenBank/DDBJ databases">
        <authorList>
            <person name="Muzny D."/>
            <person name="Qin X."/>
            <person name="Deng J."/>
            <person name="Jiang H."/>
            <person name="Liu Y."/>
            <person name="Qu J."/>
            <person name="Song X.-Z."/>
            <person name="Zhang L."/>
            <person name="Thornton R."/>
            <person name="Coyle M."/>
            <person name="Francisco L."/>
            <person name="Jackson L."/>
            <person name="Javaid M."/>
            <person name="Korchina V."/>
            <person name="Kovar C."/>
            <person name="Mata R."/>
            <person name="Mathew T."/>
            <person name="Ngo R."/>
            <person name="Nguyen L."/>
            <person name="Nguyen N."/>
            <person name="Okwuonu G."/>
            <person name="Ongeri F."/>
            <person name="Pham C."/>
            <person name="Simmons D."/>
            <person name="Wilczek-Boney K."/>
            <person name="Hale W."/>
            <person name="Jakkamsetti A."/>
            <person name="Pham P."/>
            <person name="Ruth R."/>
            <person name="San Lucas F."/>
            <person name="Warren J."/>
            <person name="Zhang J."/>
            <person name="Zhao Z."/>
            <person name="Zhou C."/>
            <person name="Zhu D."/>
            <person name="Lee S."/>
            <person name="Bess C."/>
            <person name="Blankenburg K."/>
            <person name="Forbes L."/>
            <person name="Fu Q."/>
            <person name="Gubbala S."/>
            <person name="Hirani K."/>
            <person name="Jayaseelan J.C."/>
            <person name="Lara F."/>
            <person name="Munidasa M."/>
            <person name="Palculict T."/>
            <person name="Patil S."/>
            <person name="Pu L.-L."/>
            <person name="Saada N."/>
            <person name="Tang L."/>
            <person name="Weissenberger G."/>
            <person name="Zhu Y."/>
            <person name="Hemphill L."/>
            <person name="Shang Y."/>
            <person name="Youmans B."/>
            <person name="Ayvaz T."/>
            <person name="Ross M."/>
            <person name="Santibanez J."/>
            <person name="Aqrawi P."/>
            <person name="Gross S."/>
            <person name="Joshi V."/>
            <person name="Fowler G."/>
            <person name="Nazareth L."/>
            <person name="Reid J."/>
            <person name="Worley K."/>
            <person name="Petrosino J."/>
            <person name="Highlander S."/>
            <person name="Gibbs R."/>
            <person name="Gibbs R."/>
        </authorList>
    </citation>
    <scope>NUCLEOTIDE SEQUENCE [LARGE SCALE GENOMIC DNA]</scope>
    <source>
        <strain evidence="1 2">ATCC 11563</strain>
    </source>
</reference>
<organism evidence="1 2">
    <name type="scientific">Aerococcus viridans (strain ATCC 11563 / DSM 20340 / CCUG 4311 / JCM 20461 / NBRC 12219 / NCTC 8251 / M1)</name>
    <dbReference type="NCBI Taxonomy" id="655812"/>
    <lineage>
        <taxon>Bacteria</taxon>
        <taxon>Bacillati</taxon>
        <taxon>Bacillota</taxon>
        <taxon>Bacilli</taxon>
        <taxon>Lactobacillales</taxon>
        <taxon>Aerococcaceae</taxon>
        <taxon>Aerococcus</taxon>
    </lineage>
</organism>
<dbReference type="Proteomes" id="UP000003764">
    <property type="component" value="Unassembled WGS sequence"/>
</dbReference>
<keyword evidence="2" id="KW-1185">Reference proteome</keyword>
<proteinExistence type="predicted"/>
<evidence type="ECO:0000313" key="2">
    <source>
        <dbReference type="Proteomes" id="UP000003764"/>
    </source>
</evidence>
<gene>
    <name evidence="1" type="ORF">HMPREF0061_1303</name>
</gene>